<feature type="domain" description="HTH tetR-type" evidence="3">
    <location>
        <begin position="30"/>
        <end position="90"/>
    </location>
</feature>
<keyword evidence="5" id="KW-1185">Reference proteome</keyword>
<dbReference type="Proteomes" id="UP000503540">
    <property type="component" value="Chromosome"/>
</dbReference>
<evidence type="ECO:0000259" key="3">
    <source>
        <dbReference type="PROSITE" id="PS50977"/>
    </source>
</evidence>
<dbReference type="SUPFAM" id="SSF46689">
    <property type="entry name" value="Homeodomain-like"/>
    <property type="match status" value="1"/>
</dbReference>
<protein>
    <submittedName>
        <fullName evidence="4">TetR family transcriptional regulator</fullName>
    </submittedName>
</protein>
<sequence length="215" mass="24207">MLLPPYLLYSACSDLKVVLRMEWCQVRTNPERRHALLDAALEVLARDGARGLTFRAVDKEAKVPAGTASNYFANRDDLLTQAGSRFYERLQPSEETMAKLATGPKTKTNIIELMREAVGRLEGFRNGYLALLELRLEATRRPELRAVLTERVRADIEFNVRNHIDAGLPGDEKSVLLLYLALNWLIVDRLTLPEVFGEEQSQDLIATAVDRLIGA</sequence>
<organism evidence="4 5">
    <name type="scientific">Nocardia arthritidis</name>
    <dbReference type="NCBI Taxonomy" id="228602"/>
    <lineage>
        <taxon>Bacteria</taxon>
        <taxon>Bacillati</taxon>
        <taxon>Actinomycetota</taxon>
        <taxon>Actinomycetes</taxon>
        <taxon>Mycobacteriales</taxon>
        <taxon>Nocardiaceae</taxon>
        <taxon>Nocardia</taxon>
    </lineage>
</organism>
<accession>A0A6G9Y4Y8</accession>
<proteinExistence type="predicted"/>
<evidence type="ECO:0000256" key="2">
    <source>
        <dbReference type="PROSITE-ProRule" id="PRU00335"/>
    </source>
</evidence>
<dbReference type="Pfam" id="PF00440">
    <property type="entry name" value="TetR_N"/>
    <property type="match status" value="1"/>
</dbReference>
<feature type="DNA-binding region" description="H-T-H motif" evidence="2">
    <location>
        <begin position="53"/>
        <end position="72"/>
    </location>
</feature>
<dbReference type="AlphaFoldDB" id="A0A6G9Y4Y8"/>
<dbReference type="InterPro" id="IPR041583">
    <property type="entry name" value="TetR_C_31"/>
</dbReference>
<dbReference type="KEGG" id="nah:F5544_01735"/>
<dbReference type="InterPro" id="IPR001647">
    <property type="entry name" value="HTH_TetR"/>
</dbReference>
<dbReference type="GO" id="GO:0003677">
    <property type="term" value="F:DNA binding"/>
    <property type="evidence" value="ECO:0007669"/>
    <property type="project" value="UniProtKB-UniRule"/>
</dbReference>
<evidence type="ECO:0000256" key="1">
    <source>
        <dbReference type="ARBA" id="ARBA00023125"/>
    </source>
</evidence>
<gene>
    <name evidence="4" type="ORF">F5544_01735</name>
</gene>
<dbReference type="PROSITE" id="PS50977">
    <property type="entry name" value="HTH_TETR_2"/>
    <property type="match status" value="1"/>
</dbReference>
<name>A0A6G9Y4Y8_9NOCA</name>
<dbReference type="EMBL" id="CP046172">
    <property type="protein sequence ID" value="QIS08269.1"/>
    <property type="molecule type" value="Genomic_DNA"/>
</dbReference>
<evidence type="ECO:0000313" key="4">
    <source>
        <dbReference type="EMBL" id="QIS08269.1"/>
    </source>
</evidence>
<dbReference type="Gene3D" id="1.10.357.10">
    <property type="entry name" value="Tetracycline Repressor, domain 2"/>
    <property type="match status" value="1"/>
</dbReference>
<evidence type="ECO:0000313" key="5">
    <source>
        <dbReference type="Proteomes" id="UP000503540"/>
    </source>
</evidence>
<reference evidence="4 5" key="1">
    <citation type="journal article" date="2019" name="ACS Chem. Biol.">
        <title>Identification and Mobilization of a Cryptic Antibiotic Biosynthesis Gene Locus from a Human-Pathogenic Nocardia Isolate.</title>
        <authorList>
            <person name="Herisse M."/>
            <person name="Ishida K."/>
            <person name="Porter J.L."/>
            <person name="Howden B."/>
            <person name="Hertweck C."/>
            <person name="Stinear T.P."/>
            <person name="Pidot S.J."/>
        </authorList>
    </citation>
    <scope>NUCLEOTIDE SEQUENCE [LARGE SCALE GENOMIC DNA]</scope>
    <source>
        <strain evidence="4 5">AUSMDU00012717</strain>
    </source>
</reference>
<keyword evidence="1 2" id="KW-0238">DNA-binding</keyword>
<dbReference type="Pfam" id="PF17940">
    <property type="entry name" value="TetR_C_31"/>
    <property type="match status" value="1"/>
</dbReference>
<dbReference type="InterPro" id="IPR009057">
    <property type="entry name" value="Homeodomain-like_sf"/>
</dbReference>